<evidence type="ECO:0000313" key="1">
    <source>
        <dbReference type="EMBL" id="CDM65596.1"/>
    </source>
</evidence>
<organism evidence="1 2">
    <name type="scientific">Pyrinomonas methylaliphatogenes</name>
    <dbReference type="NCBI Taxonomy" id="454194"/>
    <lineage>
        <taxon>Bacteria</taxon>
        <taxon>Pseudomonadati</taxon>
        <taxon>Acidobacteriota</taxon>
        <taxon>Blastocatellia</taxon>
        <taxon>Blastocatellales</taxon>
        <taxon>Pyrinomonadaceae</taxon>
        <taxon>Pyrinomonas</taxon>
    </lineage>
</organism>
<dbReference type="AlphaFoldDB" id="A0A0B6WX24"/>
<reference evidence="1 2" key="2">
    <citation type="submission" date="2015-01" db="EMBL/GenBank/DDBJ databases">
        <title>Complete genome sequence of Pyrinomonas methylaliphatogenes type strain K22T.</title>
        <authorList>
            <person name="Lee K.C.Y."/>
            <person name="Power J.F."/>
            <person name="Dunfield P.F."/>
            <person name="Morgan X.C."/>
            <person name="Huttenhower C."/>
            <person name="Stott M.B."/>
        </authorList>
    </citation>
    <scope>NUCLEOTIDE SEQUENCE [LARGE SCALE GENOMIC DNA]</scope>
    <source>
        <strain evidence="1 2">K22</strain>
    </source>
</reference>
<dbReference type="EMBL" id="CBXV010000005">
    <property type="protein sequence ID" value="CDM65596.1"/>
    <property type="molecule type" value="Genomic_DNA"/>
</dbReference>
<accession>A0A0B6WX24</accession>
<sequence>MRAPLLIAIGVWLSLIAAPFCHAQRSRPKADRTPEIVEAKVKEEDALFRAKRIAVEVSTLEPLEERIRLLTAIADALWERDETFARQTLRQAFDAISDQQRIEDSKRATPLLRQIISIAAKHDPKLAREFLDGWSGKSGDDSKARLNQQGSSERSELLLISALQAFQKDKLAGAYLFRESVRQYVLPRHYYFLAELREKSPDEADHLFTNAIEVLSLRPLHEANEAMILASYLFSPQPRIVYTLVGQYNAANVNGNLSAPPKNESLARRFLFFAFNKLTTSQDIPAPVIYFALKNLLPQFQALTPDLATEVQARLSSLLPDVPRAEAELQDRLRRESERQSLEGEELWEERAQRADKIADARRRDLEYFTIIQAHLLAKKDFVAARRLADKISDPTLRREVTDYLNFWEIREKLKRNDELILEDDAIDKIEEPILKTILFCELAKVASKRNDLARASETLDRAISESSRVQDAQDRVQSKIIIAQTWMLLDANRGFEEAKTAIQEINKMEEFKIDRSAITFKISVHDLMNELYVSDDSASLFSLLDRMSEADYFRTLELCGSLQNKLLRSWATWAAIRRYLVAINK</sequence>
<dbReference type="STRING" id="454194.PYK22_01601"/>
<keyword evidence="2" id="KW-1185">Reference proteome</keyword>
<evidence type="ECO:0000313" key="2">
    <source>
        <dbReference type="Proteomes" id="UP000031518"/>
    </source>
</evidence>
<reference evidence="1 2" key="1">
    <citation type="submission" date="2013-12" db="EMBL/GenBank/DDBJ databases">
        <authorList>
            <person name="Stott M."/>
        </authorList>
    </citation>
    <scope>NUCLEOTIDE SEQUENCE [LARGE SCALE GENOMIC DNA]</scope>
    <source>
        <strain evidence="1 2">K22</strain>
    </source>
</reference>
<dbReference type="RefSeq" id="WP_041975962.1">
    <property type="nucleotide sequence ID" value="NZ_CBXV010000005.1"/>
</dbReference>
<name>A0A0B6WX24_9BACT</name>
<proteinExistence type="predicted"/>
<dbReference type="Proteomes" id="UP000031518">
    <property type="component" value="Unassembled WGS sequence"/>
</dbReference>
<gene>
    <name evidence="1" type="ORF">PYK22_01601</name>
</gene>
<protein>
    <submittedName>
        <fullName evidence="1">Uncharacterized protein</fullName>
    </submittedName>
</protein>